<dbReference type="Pfam" id="PF00132">
    <property type="entry name" value="Hexapep"/>
    <property type="match status" value="1"/>
</dbReference>
<keyword evidence="2 5" id="KW-0808">Transferase</keyword>
<evidence type="ECO:0000256" key="3">
    <source>
        <dbReference type="ARBA" id="ARBA00022737"/>
    </source>
</evidence>
<sequence length="192" mass="21405">MTEKDKMLEGEWYNANDKEQLEKERLKAKELCFDLNHTRPSDSKKIEDIITQLFTYHPTNLELLPPFYVDYGSNIFLGKNVFINHGSYFMDANRIIVGDNVFIGPNVGLYTAKHPLTHVQRNRGLEQALPIKIGSNVWIGANVSVLPGVTIESGAVISAGSVVTRDVPKNAIVAGIPAKIIKSIHENDDTIF</sequence>
<comment type="caution">
    <text evidence="7">The sequence shown here is derived from an EMBL/GenBank/DDBJ whole genome shotgun (WGS) entry which is preliminary data.</text>
</comment>
<keyword evidence="8" id="KW-1185">Reference proteome</keyword>
<evidence type="ECO:0000256" key="1">
    <source>
        <dbReference type="ARBA" id="ARBA00007274"/>
    </source>
</evidence>
<keyword evidence="4 5" id="KW-0012">Acyltransferase</keyword>
<dbReference type="SUPFAM" id="SSF51161">
    <property type="entry name" value="Trimeric LpxA-like enzymes"/>
    <property type="match status" value="1"/>
</dbReference>
<dbReference type="Pfam" id="PF14602">
    <property type="entry name" value="Hexapep_2"/>
    <property type="match status" value="1"/>
</dbReference>
<comment type="similarity">
    <text evidence="1 5">Belongs to the transferase hexapeptide repeat family.</text>
</comment>
<proteinExistence type="inferred from homology"/>
<organism evidence="7 8">
    <name type="scientific">Staphylococcus marylandisciuri</name>
    <dbReference type="NCBI Taxonomy" id="2981529"/>
    <lineage>
        <taxon>Bacteria</taxon>
        <taxon>Bacillati</taxon>
        <taxon>Bacillota</taxon>
        <taxon>Bacilli</taxon>
        <taxon>Bacillales</taxon>
        <taxon>Staphylococcaceae</taxon>
        <taxon>Staphylococcus</taxon>
    </lineage>
</organism>
<dbReference type="CDD" id="cd03357">
    <property type="entry name" value="LbH_MAT_GAT"/>
    <property type="match status" value="1"/>
</dbReference>
<dbReference type="SMART" id="SM01266">
    <property type="entry name" value="Mac"/>
    <property type="match status" value="1"/>
</dbReference>
<evidence type="ECO:0000259" key="6">
    <source>
        <dbReference type="SMART" id="SM01266"/>
    </source>
</evidence>
<dbReference type="InterPro" id="IPR039369">
    <property type="entry name" value="LacA-like"/>
</dbReference>
<reference evidence="7 8" key="1">
    <citation type="journal article" date="2023" name="Int. J. Syst. Evol. Microbiol.">
        <title>Streptococcus sciuri sp. nov., Staphylococcus marylandisciuri sp. nov. and Staphylococcus americanisciuri sp. nov., isolated from faeces of eastern grey squirrel (Sciurus carolinensis).</title>
        <authorList>
            <person name="Volokhov D.V."/>
            <person name="Zagorodnyaya T.A."/>
            <person name="Furtak V.A."/>
            <person name="Nattanmai G."/>
            <person name="Randall L."/>
            <person name="Jose S."/>
            <person name="Gao Y."/>
            <person name="Eisenberg T."/>
            <person name="Delmonte P."/>
            <person name="Blom J."/>
            <person name="Mitchell K.K."/>
        </authorList>
    </citation>
    <scope>NUCLEOTIDE SEQUENCE [LARGE SCALE GENOMIC DNA]</scope>
    <source>
        <strain evidence="7 8">SQ8-PEA</strain>
    </source>
</reference>
<dbReference type="PANTHER" id="PTHR43017">
    <property type="entry name" value="GALACTOSIDE O-ACETYLTRANSFERASE"/>
    <property type="match status" value="1"/>
</dbReference>
<evidence type="ECO:0000313" key="7">
    <source>
        <dbReference type="EMBL" id="MCU5745375.1"/>
    </source>
</evidence>
<accession>A0ABT2QN26</accession>
<dbReference type="InterPro" id="IPR024688">
    <property type="entry name" value="Mac_dom"/>
</dbReference>
<dbReference type="Gene3D" id="2.160.10.10">
    <property type="entry name" value="Hexapeptide repeat proteins"/>
    <property type="match status" value="1"/>
</dbReference>
<dbReference type="InterPro" id="IPR001451">
    <property type="entry name" value="Hexapep"/>
</dbReference>
<evidence type="ECO:0000256" key="5">
    <source>
        <dbReference type="RuleBase" id="RU367021"/>
    </source>
</evidence>
<protein>
    <recommendedName>
        <fullName evidence="5">Acetyltransferase</fullName>
        <ecNumber evidence="5">2.3.1.-</ecNumber>
    </recommendedName>
</protein>
<dbReference type="EC" id="2.3.1.-" evidence="5"/>
<dbReference type="RefSeq" id="WP_262853988.1">
    <property type="nucleotide sequence ID" value="NZ_JAOPKZ010000002.1"/>
</dbReference>
<keyword evidence="3" id="KW-0677">Repeat</keyword>
<evidence type="ECO:0000256" key="2">
    <source>
        <dbReference type="ARBA" id="ARBA00022679"/>
    </source>
</evidence>
<evidence type="ECO:0000256" key="4">
    <source>
        <dbReference type="ARBA" id="ARBA00023315"/>
    </source>
</evidence>
<dbReference type="InterPro" id="IPR011004">
    <property type="entry name" value="Trimer_LpxA-like_sf"/>
</dbReference>
<evidence type="ECO:0000313" key="8">
    <source>
        <dbReference type="Proteomes" id="UP001209553"/>
    </source>
</evidence>
<dbReference type="EMBL" id="JAOPKZ010000002">
    <property type="protein sequence ID" value="MCU5745375.1"/>
    <property type="molecule type" value="Genomic_DNA"/>
</dbReference>
<name>A0ABT2QN26_9STAP</name>
<dbReference type="Pfam" id="PF12464">
    <property type="entry name" value="Mac"/>
    <property type="match status" value="1"/>
</dbReference>
<feature type="domain" description="Maltose/galactoside acetyltransferase" evidence="6">
    <location>
        <begin position="4"/>
        <end position="59"/>
    </location>
</feature>
<gene>
    <name evidence="7" type="ORF">N9R04_01400</name>
</gene>
<dbReference type="PANTHER" id="PTHR43017:SF1">
    <property type="entry name" value="ACETYLTRANSFERASE YJL218W-RELATED"/>
    <property type="match status" value="1"/>
</dbReference>
<dbReference type="Proteomes" id="UP001209553">
    <property type="component" value="Unassembled WGS sequence"/>
</dbReference>